<dbReference type="Proteomes" id="UP000276133">
    <property type="component" value="Unassembled WGS sequence"/>
</dbReference>
<evidence type="ECO:0000313" key="1">
    <source>
        <dbReference type="EMBL" id="RNA12423.1"/>
    </source>
</evidence>
<dbReference type="AlphaFoldDB" id="A0A3M7QMC8"/>
<organism evidence="1 2">
    <name type="scientific">Brachionus plicatilis</name>
    <name type="common">Marine rotifer</name>
    <name type="synonym">Brachionus muelleri</name>
    <dbReference type="NCBI Taxonomy" id="10195"/>
    <lineage>
        <taxon>Eukaryota</taxon>
        <taxon>Metazoa</taxon>
        <taxon>Spiralia</taxon>
        <taxon>Gnathifera</taxon>
        <taxon>Rotifera</taxon>
        <taxon>Eurotatoria</taxon>
        <taxon>Monogononta</taxon>
        <taxon>Pseudotrocha</taxon>
        <taxon>Ploima</taxon>
        <taxon>Brachionidae</taxon>
        <taxon>Brachionus</taxon>
    </lineage>
</organism>
<sequence length="81" mass="9429">MYKWEKAFIQGFVDIDARIDELNAPKPKKYHNFRISNLNTINCIIYCASSNSLLCKVRHKMALVIVFVLTVQNMFCNCNKV</sequence>
<proteinExistence type="predicted"/>
<evidence type="ECO:0000313" key="2">
    <source>
        <dbReference type="Proteomes" id="UP000276133"/>
    </source>
</evidence>
<accession>A0A3M7QMC8</accession>
<protein>
    <submittedName>
        <fullName evidence="1">Uncharacterized protein</fullName>
    </submittedName>
</protein>
<gene>
    <name evidence="1" type="ORF">BpHYR1_020173</name>
</gene>
<comment type="caution">
    <text evidence="1">The sequence shown here is derived from an EMBL/GenBank/DDBJ whole genome shotgun (WGS) entry which is preliminary data.</text>
</comment>
<dbReference type="EMBL" id="REGN01005695">
    <property type="protein sequence ID" value="RNA12423.1"/>
    <property type="molecule type" value="Genomic_DNA"/>
</dbReference>
<keyword evidence="2" id="KW-1185">Reference proteome</keyword>
<name>A0A3M7QMC8_BRAPC</name>
<reference evidence="1 2" key="1">
    <citation type="journal article" date="2018" name="Sci. Rep.">
        <title>Genomic signatures of local adaptation to the degree of environmental predictability in rotifers.</title>
        <authorList>
            <person name="Franch-Gras L."/>
            <person name="Hahn C."/>
            <person name="Garcia-Roger E.M."/>
            <person name="Carmona M.J."/>
            <person name="Serra M."/>
            <person name="Gomez A."/>
        </authorList>
    </citation>
    <scope>NUCLEOTIDE SEQUENCE [LARGE SCALE GENOMIC DNA]</scope>
    <source>
        <strain evidence="1">HYR1</strain>
    </source>
</reference>